<dbReference type="PANTHER" id="PTHR33935:SF2">
    <property type="entry name" value="OS03G0245200 PROTEIN"/>
    <property type="match status" value="1"/>
</dbReference>
<keyword evidence="4" id="KW-1185">Reference proteome</keyword>
<feature type="chain" id="PRO_5002369243" description="Proline-rich protein" evidence="2">
    <location>
        <begin position="30"/>
        <end position="473"/>
    </location>
</feature>
<dbReference type="AlphaFoldDB" id="A0A0E0NSC9"/>
<dbReference type="Pfam" id="PF01190">
    <property type="entry name" value="Pollen_Ole_e_1"/>
    <property type="match status" value="2"/>
</dbReference>
<dbReference type="EnsemblPlants" id="ORUFI03G10550.1">
    <property type="protein sequence ID" value="ORUFI03G10550.1"/>
    <property type="gene ID" value="ORUFI03G10550"/>
</dbReference>
<feature type="compositionally biased region" description="Pro residues" evidence="1">
    <location>
        <begin position="454"/>
        <end position="464"/>
    </location>
</feature>
<feature type="region of interest" description="Disordered" evidence="1">
    <location>
        <begin position="412"/>
        <end position="473"/>
    </location>
</feature>
<dbReference type="OMA" id="YGAKECK"/>
<organism evidence="3 4">
    <name type="scientific">Oryza rufipogon</name>
    <name type="common">Brownbeard rice</name>
    <name type="synonym">Asian wild rice</name>
    <dbReference type="NCBI Taxonomy" id="4529"/>
    <lineage>
        <taxon>Eukaryota</taxon>
        <taxon>Viridiplantae</taxon>
        <taxon>Streptophyta</taxon>
        <taxon>Embryophyta</taxon>
        <taxon>Tracheophyta</taxon>
        <taxon>Spermatophyta</taxon>
        <taxon>Magnoliopsida</taxon>
        <taxon>Liliopsida</taxon>
        <taxon>Poales</taxon>
        <taxon>Poaceae</taxon>
        <taxon>BOP clade</taxon>
        <taxon>Oryzoideae</taxon>
        <taxon>Oryzeae</taxon>
        <taxon>Oryzinae</taxon>
        <taxon>Oryza</taxon>
    </lineage>
</organism>
<evidence type="ECO:0000313" key="3">
    <source>
        <dbReference type="EnsemblPlants" id="ORUFI03G10550.1"/>
    </source>
</evidence>
<evidence type="ECO:0008006" key="5">
    <source>
        <dbReference type="Google" id="ProtNLM"/>
    </source>
</evidence>
<evidence type="ECO:0000256" key="2">
    <source>
        <dbReference type="SAM" id="SignalP"/>
    </source>
</evidence>
<evidence type="ECO:0000313" key="4">
    <source>
        <dbReference type="Proteomes" id="UP000008022"/>
    </source>
</evidence>
<dbReference type="STRING" id="4529.A0A0E0NSC9"/>
<accession>A0A0E0NSC9</accession>
<feature type="signal peptide" evidence="2">
    <location>
        <begin position="1"/>
        <end position="29"/>
    </location>
</feature>
<dbReference type="Proteomes" id="UP000008022">
    <property type="component" value="Unassembled WGS sequence"/>
</dbReference>
<feature type="compositionally biased region" description="Pro residues" evidence="1">
    <location>
        <begin position="173"/>
        <end position="214"/>
    </location>
</feature>
<evidence type="ECO:0000256" key="1">
    <source>
        <dbReference type="SAM" id="MobiDB-lite"/>
    </source>
</evidence>
<dbReference type="eggNOG" id="ENOG502R6FT">
    <property type="taxonomic scope" value="Eukaryota"/>
</dbReference>
<name>A0A0E0NSC9_ORYRU</name>
<sequence length="473" mass="49499">MGTRLVPRETAALLGAFVALLAVSFGAVAAPAPLVVGSIKCLDCSPDDVKAEDAFRGLQVGIMCNSGAGEAYETKMLSGLDENGGFSIPLAADLLRDDGELDKDCFAQLHSAPETPCAGQTPPRIAKAGPGNDTIAAAAADAAPTYLAVSDDTLFSPVACKCGKYKKKFMFAPPPPPPPRPPAPEYKPPTPTLTPIPTPEPSYGPPAPKPPAPPVEDEPQPFFHKHPKLKFMHKKKPCPPLVDLLLGVCGAVVLVAGLAHAAYAGTAPVVVGLAMCSGCTRKNMNAEAAFKGLQVAVKCKNSRGEYDKMAVGKVDKSGAFSVPLAADLVGEDGVLKQDCFARLHSASSAPCPGQEPSMIVAAQQPGHDGAKTFVALAGKVHRPSAECASAFLCDPFHKHHHHIVLHPPVIVPPKHDHDHSLPPVHEPPVTVPDHKPAPVTVPDHKPPSTTTPVYAPPKPTPIYGPPTQQKNKH</sequence>
<reference evidence="4" key="1">
    <citation type="submission" date="2013-06" db="EMBL/GenBank/DDBJ databases">
        <authorList>
            <person name="Zhao Q."/>
        </authorList>
    </citation>
    <scope>NUCLEOTIDE SEQUENCE</scope>
    <source>
        <strain evidence="4">cv. W1943</strain>
    </source>
</reference>
<protein>
    <recommendedName>
        <fullName evidence="5">Proline-rich protein</fullName>
    </recommendedName>
</protein>
<dbReference type="HOGENOM" id="CLU_600483_0_0_1"/>
<feature type="compositionally biased region" description="Basic and acidic residues" evidence="1">
    <location>
        <begin position="432"/>
        <end position="446"/>
    </location>
</feature>
<dbReference type="PANTHER" id="PTHR33935">
    <property type="entry name" value="OS10G0148100 PROTEIN"/>
    <property type="match status" value="1"/>
</dbReference>
<feature type="region of interest" description="Disordered" evidence="1">
    <location>
        <begin position="173"/>
        <end position="220"/>
    </location>
</feature>
<reference evidence="3" key="2">
    <citation type="submission" date="2015-06" db="UniProtKB">
        <authorList>
            <consortium name="EnsemblPlants"/>
        </authorList>
    </citation>
    <scope>IDENTIFICATION</scope>
</reference>
<dbReference type="Gramene" id="ORUFI03G10550.1">
    <property type="protein sequence ID" value="ORUFI03G10550.1"/>
    <property type="gene ID" value="ORUFI03G10550"/>
</dbReference>
<keyword evidence="2" id="KW-0732">Signal</keyword>
<proteinExistence type="predicted"/>